<protein>
    <recommendedName>
        <fullName evidence="3">mevalonate kinase</fullName>
        <ecNumber evidence="3">2.7.1.36</ecNumber>
    </recommendedName>
</protein>
<evidence type="ECO:0000256" key="1">
    <source>
        <dbReference type="ARBA" id="ARBA00004496"/>
    </source>
</evidence>
<evidence type="ECO:0000259" key="13">
    <source>
        <dbReference type="Pfam" id="PF00288"/>
    </source>
</evidence>
<dbReference type="InterPro" id="IPR006205">
    <property type="entry name" value="Mev_gal_kin"/>
</dbReference>
<keyword evidence="10" id="KW-0460">Magnesium</keyword>
<dbReference type="Gene3D" id="3.30.230.10">
    <property type="match status" value="1"/>
</dbReference>
<feature type="domain" description="GHMP kinase N-terminal" evidence="13">
    <location>
        <begin position="64"/>
        <end position="143"/>
    </location>
</feature>
<dbReference type="EC" id="2.7.1.36" evidence="3"/>
<comment type="caution">
    <text evidence="14">The sequence shown here is derived from an EMBL/GenBank/DDBJ whole genome shotgun (WGS) entry which is preliminary data.</text>
</comment>
<evidence type="ECO:0000256" key="11">
    <source>
        <dbReference type="ARBA" id="ARBA00023098"/>
    </source>
</evidence>
<dbReference type="InterPro" id="IPR036554">
    <property type="entry name" value="GHMP_kinase_C_sf"/>
</dbReference>
<evidence type="ECO:0000256" key="5">
    <source>
        <dbReference type="ARBA" id="ARBA00022516"/>
    </source>
</evidence>
<dbReference type="PANTHER" id="PTHR43290:SF2">
    <property type="entry name" value="MEVALONATE KINASE"/>
    <property type="match status" value="1"/>
</dbReference>
<sequence>MKKITYSAPAKVIISGEHAVVFGKPALVSAIDLRSKFSIWETKIQKKDSNVQLIIDVVQKYLTKEKIKFKNKRFDFKISSEVPVGRGLGSSAAFCVAGVAAISYFYTKKQLSLDIINQLAYQCEKHFHKNPSGVDPSTVCYGGLIYYRKEFEFLKNISRLNITIPKAIEDNLYLIDTGKPQENTGEIVVRVGALYNKEPERVEDLLNQIEKVTRKMTVSIIKKDTLVFQECINENQMLLAKLGVVSKNTIKLLEKMRQFGVGKITGAGGFKAGSGFILSFAQDKSKLEKYCQCNKLQYYKFKQSEEGLKREE</sequence>
<dbReference type="SUPFAM" id="SSF55060">
    <property type="entry name" value="GHMP Kinase, C-terminal domain"/>
    <property type="match status" value="1"/>
</dbReference>
<dbReference type="GO" id="GO:0005829">
    <property type="term" value="C:cytosol"/>
    <property type="evidence" value="ECO:0007669"/>
    <property type="project" value="TreeGrafter"/>
</dbReference>
<dbReference type="PRINTS" id="PR00959">
    <property type="entry name" value="MEVGALKINASE"/>
</dbReference>
<keyword evidence="8 14" id="KW-0418">Kinase</keyword>
<dbReference type="InterPro" id="IPR020568">
    <property type="entry name" value="Ribosomal_Su5_D2-typ_SF"/>
</dbReference>
<evidence type="ECO:0000256" key="10">
    <source>
        <dbReference type="ARBA" id="ARBA00022842"/>
    </source>
</evidence>
<comment type="subcellular location">
    <subcellularLocation>
        <location evidence="1">Cytoplasm</location>
    </subcellularLocation>
</comment>
<dbReference type="SUPFAM" id="SSF54211">
    <property type="entry name" value="Ribosomal protein S5 domain 2-like"/>
    <property type="match status" value="1"/>
</dbReference>
<evidence type="ECO:0000256" key="2">
    <source>
        <dbReference type="ARBA" id="ARBA00006495"/>
    </source>
</evidence>
<keyword evidence="11" id="KW-0443">Lipid metabolism</keyword>
<evidence type="ECO:0000256" key="6">
    <source>
        <dbReference type="ARBA" id="ARBA00022679"/>
    </source>
</evidence>
<evidence type="ECO:0000256" key="3">
    <source>
        <dbReference type="ARBA" id="ARBA00012103"/>
    </source>
</evidence>
<dbReference type="AlphaFoldDB" id="A0A2M8DDU2"/>
<evidence type="ECO:0000313" key="15">
    <source>
        <dbReference type="Proteomes" id="UP000229706"/>
    </source>
</evidence>
<dbReference type="PROSITE" id="PS00627">
    <property type="entry name" value="GHMP_KINASES_ATP"/>
    <property type="match status" value="1"/>
</dbReference>
<dbReference type="InterPro" id="IPR006203">
    <property type="entry name" value="GHMP_knse_ATP-bd_CS"/>
</dbReference>
<dbReference type="PANTHER" id="PTHR43290">
    <property type="entry name" value="MEVALONATE KINASE"/>
    <property type="match status" value="1"/>
</dbReference>
<evidence type="ECO:0000256" key="8">
    <source>
        <dbReference type="ARBA" id="ARBA00022777"/>
    </source>
</evidence>
<dbReference type="InterPro" id="IPR006204">
    <property type="entry name" value="GHMP_kinase_N_dom"/>
</dbReference>
<dbReference type="GO" id="GO:0019287">
    <property type="term" value="P:isopentenyl diphosphate biosynthetic process, mevalonate pathway"/>
    <property type="evidence" value="ECO:0007669"/>
    <property type="project" value="UniProtKB-UniPathway"/>
</dbReference>
<comment type="similarity">
    <text evidence="2">Belongs to the GHMP kinase family. Mevalonate kinase subfamily.</text>
</comment>
<organism evidence="14 15">
    <name type="scientific">Candidatus Roizmanbacteria bacterium CG_4_9_14_0_8_um_filter_34_12</name>
    <dbReference type="NCBI Taxonomy" id="1974840"/>
    <lineage>
        <taxon>Bacteria</taxon>
        <taxon>Candidatus Roizmaniibacteriota</taxon>
    </lineage>
</organism>
<dbReference type="GO" id="GO:0004496">
    <property type="term" value="F:mevalonate kinase activity"/>
    <property type="evidence" value="ECO:0007669"/>
    <property type="project" value="UniProtKB-EC"/>
</dbReference>
<dbReference type="UniPathway" id="UPA00057">
    <property type="reaction ID" value="UER00098"/>
</dbReference>
<proteinExistence type="inferred from homology"/>
<accession>A0A2M8DDU2</accession>
<evidence type="ECO:0000313" key="14">
    <source>
        <dbReference type="EMBL" id="PJB89225.1"/>
    </source>
</evidence>
<dbReference type="Proteomes" id="UP000229706">
    <property type="component" value="Unassembled WGS sequence"/>
</dbReference>
<keyword evidence="6" id="KW-0808">Transferase</keyword>
<evidence type="ECO:0000256" key="4">
    <source>
        <dbReference type="ARBA" id="ARBA00022490"/>
    </source>
</evidence>
<dbReference type="Pfam" id="PF00288">
    <property type="entry name" value="GHMP_kinases_N"/>
    <property type="match status" value="1"/>
</dbReference>
<evidence type="ECO:0000256" key="7">
    <source>
        <dbReference type="ARBA" id="ARBA00022741"/>
    </source>
</evidence>
<name>A0A2M8DDU2_9BACT</name>
<evidence type="ECO:0000256" key="9">
    <source>
        <dbReference type="ARBA" id="ARBA00022840"/>
    </source>
</evidence>
<evidence type="ECO:0000256" key="12">
    <source>
        <dbReference type="ARBA" id="ARBA00029438"/>
    </source>
</evidence>
<dbReference type="InterPro" id="IPR014721">
    <property type="entry name" value="Ribsml_uS5_D2-typ_fold_subgr"/>
</dbReference>
<dbReference type="EMBL" id="PFTH01000043">
    <property type="protein sequence ID" value="PJB89225.1"/>
    <property type="molecule type" value="Genomic_DNA"/>
</dbReference>
<dbReference type="Gene3D" id="3.30.70.890">
    <property type="entry name" value="GHMP kinase, C-terminal domain"/>
    <property type="match status" value="1"/>
</dbReference>
<gene>
    <name evidence="14" type="primary">mvk</name>
    <name evidence="14" type="ORF">CO083_01040</name>
</gene>
<keyword evidence="4" id="KW-0963">Cytoplasm</keyword>
<keyword evidence="9" id="KW-0067">ATP-binding</keyword>
<dbReference type="NCBIfam" id="TIGR00549">
    <property type="entry name" value="mevalon_kin"/>
    <property type="match status" value="1"/>
</dbReference>
<dbReference type="GO" id="GO:0005524">
    <property type="term" value="F:ATP binding"/>
    <property type="evidence" value="ECO:0007669"/>
    <property type="project" value="UniProtKB-KW"/>
</dbReference>
<comment type="pathway">
    <text evidence="12">Isoprenoid biosynthesis; isopentenyl diphosphate biosynthesis via mevalonate pathway; isopentenyl diphosphate from (R)-mevalonate: step 1/3.</text>
</comment>
<keyword evidence="7" id="KW-0547">Nucleotide-binding</keyword>
<reference evidence="15" key="1">
    <citation type="submission" date="2017-09" db="EMBL/GenBank/DDBJ databases">
        <title>Depth-based differentiation of microbial function through sediment-hosted aquifers and enrichment of novel symbionts in the deep terrestrial subsurface.</title>
        <authorList>
            <person name="Probst A.J."/>
            <person name="Ladd B."/>
            <person name="Jarett J.K."/>
            <person name="Geller-Mcgrath D.E."/>
            <person name="Sieber C.M.K."/>
            <person name="Emerson J.B."/>
            <person name="Anantharaman K."/>
            <person name="Thomas B.C."/>
            <person name="Malmstrom R."/>
            <person name="Stieglmeier M."/>
            <person name="Klingl A."/>
            <person name="Woyke T."/>
            <person name="Ryan C.M."/>
            <person name="Banfield J.F."/>
        </authorList>
    </citation>
    <scope>NUCLEOTIDE SEQUENCE [LARGE SCALE GENOMIC DNA]</scope>
</reference>
<keyword evidence="5" id="KW-0444">Lipid biosynthesis</keyword>